<keyword evidence="3" id="KW-0949">S-adenosyl-L-methionine</keyword>
<dbReference type="SFLD" id="SFLDG01384">
    <property type="entry name" value="thioether_bond_formation_requi"/>
    <property type="match status" value="1"/>
</dbReference>
<name>A0A4Z0PIL3_9BACT</name>
<dbReference type="RefSeq" id="WP_135498445.1">
    <property type="nucleotide sequence ID" value="NZ_SRLD01000027.1"/>
</dbReference>
<sequence length="437" mass="49880">MNVAIHPNVKFAKGNEFALNVATGVITYLSNEHKKRILELKDGESRIEPIDISLLSNEVLIIKNHLENHKINLESKISDYLNNAAAICIMPTEKCNFRCTYCYESFEKGKMGENTINSIIKYIQKNAKLYNFFNLSWFGGEPLLQYQIIKRISQEFRNQQLLNKFTGSISVTTNGSLLTEEVVRELSDVDINLIQISIDGPPEIHDKQRITYNQKGTYHTILANMEYALRNSNSHFTLRINLDTTNSNNYKAVADWLEEDISKRFQEFGTRVEIRVVSIWNATNTSIEGICIQDEERLIKYLRVKSILSKTNNQFLEQYAQEVSQIGSLACYAGKPNHYIVGSDGTLYKCTVALKLEDNILGFIKENGDLSIDETKEAKWTKLNSLTDPQCNKCSFSQSCMGIHCPLTRMQTNSQPCPTHKKFIDSILAFEPYAHSH</sequence>
<reference evidence="8 9" key="1">
    <citation type="submission" date="2019-04" db="EMBL/GenBank/DDBJ databases">
        <authorList>
            <person name="Feng G."/>
            <person name="Zhang J."/>
            <person name="Zhu H."/>
        </authorList>
    </citation>
    <scope>NUCLEOTIDE SEQUENCE [LARGE SCALE GENOMIC DNA]</scope>
    <source>
        <strain evidence="8 9">JCM 17223</strain>
    </source>
</reference>
<evidence type="ECO:0000313" key="9">
    <source>
        <dbReference type="Proteomes" id="UP000297739"/>
    </source>
</evidence>
<organism evidence="8 9">
    <name type="scientific">Hymenobacter elongatus</name>
    <dbReference type="NCBI Taxonomy" id="877208"/>
    <lineage>
        <taxon>Bacteria</taxon>
        <taxon>Pseudomonadati</taxon>
        <taxon>Bacteroidota</taxon>
        <taxon>Cytophagia</taxon>
        <taxon>Cytophagales</taxon>
        <taxon>Hymenobacteraceae</taxon>
        <taxon>Hymenobacter</taxon>
    </lineage>
</organism>
<evidence type="ECO:0000313" key="8">
    <source>
        <dbReference type="EMBL" id="TGE15020.1"/>
    </source>
</evidence>
<evidence type="ECO:0000256" key="4">
    <source>
        <dbReference type="ARBA" id="ARBA00022723"/>
    </source>
</evidence>
<dbReference type="GO" id="GO:0051539">
    <property type="term" value="F:4 iron, 4 sulfur cluster binding"/>
    <property type="evidence" value="ECO:0007669"/>
    <property type="project" value="UniProtKB-KW"/>
</dbReference>
<evidence type="ECO:0000256" key="2">
    <source>
        <dbReference type="ARBA" id="ARBA00022485"/>
    </source>
</evidence>
<dbReference type="InterPro" id="IPR007197">
    <property type="entry name" value="rSAM"/>
</dbReference>
<dbReference type="InterPro" id="IPR023867">
    <property type="entry name" value="Sulphatase_maturase_rSAM"/>
</dbReference>
<dbReference type="SFLD" id="SFLDG01067">
    <property type="entry name" value="SPASM/twitch_domain_containing"/>
    <property type="match status" value="1"/>
</dbReference>
<protein>
    <submittedName>
        <fullName evidence="8">Radical SAM protein</fullName>
    </submittedName>
</protein>
<dbReference type="Gene3D" id="3.20.20.70">
    <property type="entry name" value="Aldolase class I"/>
    <property type="match status" value="1"/>
</dbReference>
<dbReference type="PANTHER" id="PTHR43787:SF3">
    <property type="entry name" value="ARYLSULFATASE REGULATORY PROTEIN"/>
    <property type="match status" value="1"/>
</dbReference>
<dbReference type="SFLD" id="SFLDG01386">
    <property type="entry name" value="main_SPASM_domain-containing"/>
    <property type="match status" value="1"/>
</dbReference>
<evidence type="ECO:0000256" key="1">
    <source>
        <dbReference type="ARBA" id="ARBA00001966"/>
    </source>
</evidence>
<comment type="cofactor">
    <cofactor evidence="1">
        <name>[4Fe-4S] cluster</name>
        <dbReference type="ChEBI" id="CHEBI:49883"/>
    </cofactor>
</comment>
<dbReference type="GO" id="GO:0046872">
    <property type="term" value="F:metal ion binding"/>
    <property type="evidence" value="ECO:0007669"/>
    <property type="project" value="UniProtKB-KW"/>
</dbReference>
<dbReference type="InterPro" id="IPR013785">
    <property type="entry name" value="Aldolase_TIM"/>
</dbReference>
<dbReference type="OrthoDB" id="9808591at2"/>
<dbReference type="AlphaFoldDB" id="A0A4Z0PIL3"/>
<keyword evidence="9" id="KW-1185">Reference proteome</keyword>
<dbReference type="InterPro" id="IPR058240">
    <property type="entry name" value="rSAM_sf"/>
</dbReference>
<dbReference type="PANTHER" id="PTHR43787">
    <property type="entry name" value="FEMO COFACTOR BIOSYNTHESIS PROTEIN NIFB-RELATED"/>
    <property type="match status" value="1"/>
</dbReference>
<dbReference type="SUPFAM" id="SSF102114">
    <property type="entry name" value="Radical SAM enzymes"/>
    <property type="match status" value="1"/>
</dbReference>
<feature type="domain" description="Radical SAM core" evidence="7">
    <location>
        <begin position="81"/>
        <end position="308"/>
    </location>
</feature>
<dbReference type="CDD" id="cd01335">
    <property type="entry name" value="Radical_SAM"/>
    <property type="match status" value="1"/>
</dbReference>
<evidence type="ECO:0000256" key="5">
    <source>
        <dbReference type="ARBA" id="ARBA00023004"/>
    </source>
</evidence>
<dbReference type="GO" id="GO:0016491">
    <property type="term" value="F:oxidoreductase activity"/>
    <property type="evidence" value="ECO:0007669"/>
    <property type="project" value="InterPro"/>
</dbReference>
<dbReference type="NCBIfam" id="TIGR04085">
    <property type="entry name" value="rSAM_more_4Fe4S"/>
    <property type="match status" value="1"/>
</dbReference>
<dbReference type="EMBL" id="SRLD01000027">
    <property type="protein sequence ID" value="TGE15020.1"/>
    <property type="molecule type" value="Genomic_DNA"/>
</dbReference>
<keyword evidence="2" id="KW-0004">4Fe-4S</keyword>
<dbReference type="UniPathway" id="UPA00782"/>
<dbReference type="Pfam" id="PF04055">
    <property type="entry name" value="Radical_SAM"/>
    <property type="match status" value="1"/>
</dbReference>
<dbReference type="PROSITE" id="PS51918">
    <property type="entry name" value="RADICAL_SAM"/>
    <property type="match status" value="1"/>
</dbReference>
<accession>A0A4Z0PIL3</accession>
<evidence type="ECO:0000256" key="3">
    <source>
        <dbReference type="ARBA" id="ARBA00022691"/>
    </source>
</evidence>
<evidence type="ECO:0000259" key="7">
    <source>
        <dbReference type="PROSITE" id="PS51918"/>
    </source>
</evidence>
<evidence type="ECO:0000256" key="6">
    <source>
        <dbReference type="ARBA" id="ARBA00023014"/>
    </source>
</evidence>
<proteinExistence type="predicted"/>
<keyword evidence="4" id="KW-0479">Metal-binding</keyword>
<keyword evidence="6" id="KW-0411">Iron-sulfur</keyword>
<keyword evidence="5" id="KW-0408">Iron</keyword>
<dbReference type="SFLD" id="SFLDS00029">
    <property type="entry name" value="Radical_SAM"/>
    <property type="match status" value="1"/>
</dbReference>
<dbReference type="InterPro" id="IPR023885">
    <property type="entry name" value="4Fe4S-binding_SPASM_dom"/>
</dbReference>
<gene>
    <name evidence="8" type="ORF">E5J99_14025</name>
</gene>
<comment type="caution">
    <text evidence="8">The sequence shown here is derived from an EMBL/GenBank/DDBJ whole genome shotgun (WGS) entry which is preliminary data.</text>
</comment>
<dbReference type="Proteomes" id="UP000297739">
    <property type="component" value="Unassembled WGS sequence"/>
</dbReference>